<sequence length="44" mass="5130">MDKKEELLQQINHVLADSPVIAEDKLAAMMTFCFSLCHHRRMVE</sequence>
<keyword evidence="2" id="KW-1185">Reference proteome</keyword>
<dbReference type="Proteomes" id="UP001300348">
    <property type="component" value="Chromosome"/>
</dbReference>
<organism evidence="1 2">
    <name type="scientific">Xenorhabdus griffiniae</name>
    <dbReference type="NCBI Taxonomy" id="351672"/>
    <lineage>
        <taxon>Bacteria</taxon>
        <taxon>Pseudomonadati</taxon>
        <taxon>Pseudomonadota</taxon>
        <taxon>Gammaproteobacteria</taxon>
        <taxon>Enterobacterales</taxon>
        <taxon>Morganellaceae</taxon>
        <taxon>Xenorhabdus</taxon>
    </lineage>
</organism>
<dbReference type="GeneID" id="88854633"/>
<evidence type="ECO:0000313" key="2">
    <source>
        <dbReference type="Proteomes" id="UP001300348"/>
    </source>
</evidence>
<dbReference type="RefSeq" id="WP_262985596.1">
    <property type="nucleotide sequence ID" value="NZ_CAWPOC010000038.1"/>
</dbReference>
<gene>
    <name evidence="1" type="ORF">QL112_003710</name>
</gene>
<reference evidence="1 2" key="1">
    <citation type="journal article" date="2023" name="Access Microbiol">
        <title>The genome of a steinernematid-associated Pseudomonas piscis bacterium encodes the biosynthesis of insect toxins.</title>
        <authorList>
            <person name="Awori R.M."/>
            <person name="Hendre P."/>
            <person name="Amugune N.O."/>
        </authorList>
    </citation>
    <scope>NUCLEOTIDE SEQUENCE [LARGE SCALE GENOMIC DNA]</scope>
    <source>
        <strain evidence="1 2">97</strain>
    </source>
</reference>
<accession>A0ABY9XJR0</accession>
<protein>
    <submittedName>
        <fullName evidence="1">Uncharacterized protein</fullName>
    </submittedName>
</protein>
<dbReference type="EMBL" id="CP133647">
    <property type="protein sequence ID" value="WNH02837.1"/>
    <property type="molecule type" value="Genomic_DNA"/>
</dbReference>
<proteinExistence type="predicted"/>
<name>A0ABY9XJR0_9GAMM</name>
<evidence type="ECO:0000313" key="1">
    <source>
        <dbReference type="EMBL" id="WNH02837.1"/>
    </source>
</evidence>